<dbReference type="AlphaFoldDB" id="A0ABD6ATC9"/>
<keyword evidence="3" id="KW-1185">Reference proteome</keyword>
<protein>
    <submittedName>
        <fullName evidence="2">Alpha/beta fold hydrolase</fullName>
    </submittedName>
</protein>
<dbReference type="EMBL" id="JBHUDC010000003">
    <property type="protein sequence ID" value="MFD1512859.1"/>
    <property type="molecule type" value="Genomic_DNA"/>
</dbReference>
<dbReference type="Gene3D" id="3.40.50.1820">
    <property type="entry name" value="alpha/beta hydrolase"/>
    <property type="match status" value="1"/>
</dbReference>
<gene>
    <name evidence="2" type="ORF">ACFSBT_06145</name>
</gene>
<keyword evidence="2" id="KW-0378">Hydrolase</keyword>
<feature type="domain" description="AB hydrolase-1" evidence="1">
    <location>
        <begin position="23"/>
        <end position="258"/>
    </location>
</feature>
<evidence type="ECO:0000259" key="1">
    <source>
        <dbReference type="Pfam" id="PF12697"/>
    </source>
</evidence>
<dbReference type="InterPro" id="IPR029058">
    <property type="entry name" value="AB_hydrolase_fold"/>
</dbReference>
<dbReference type="InterPro" id="IPR050228">
    <property type="entry name" value="Carboxylesterase_BioH"/>
</dbReference>
<comment type="caution">
    <text evidence="2">The sequence shown here is derived from an EMBL/GenBank/DDBJ whole genome shotgun (WGS) entry which is preliminary data.</text>
</comment>
<dbReference type="GO" id="GO:0016787">
    <property type="term" value="F:hydrolase activity"/>
    <property type="evidence" value="ECO:0007669"/>
    <property type="project" value="UniProtKB-KW"/>
</dbReference>
<accession>A0ABD6ATC9</accession>
<dbReference type="InterPro" id="IPR000073">
    <property type="entry name" value="AB_hydrolase_1"/>
</dbReference>
<dbReference type="PANTHER" id="PTHR43194:SF2">
    <property type="entry name" value="PEROXISOMAL MEMBRANE PROTEIN LPX1"/>
    <property type="match status" value="1"/>
</dbReference>
<dbReference type="SUPFAM" id="SSF53474">
    <property type="entry name" value="alpha/beta-Hydrolases"/>
    <property type="match status" value="1"/>
</dbReference>
<dbReference type="Proteomes" id="UP001597187">
    <property type="component" value="Unassembled WGS sequence"/>
</dbReference>
<dbReference type="RefSeq" id="WP_250872834.1">
    <property type="nucleotide sequence ID" value="NZ_JALXFV010000003.1"/>
</dbReference>
<reference evidence="2 3" key="1">
    <citation type="journal article" date="2019" name="Int. J. Syst. Evol. Microbiol.">
        <title>The Global Catalogue of Microorganisms (GCM) 10K type strain sequencing project: providing services to taxonomists for standard genome sequencing and annotation.</title>
        <authorList>
            <consortium name="The Broad Institute Genomics Platform"/>
            <consortium name="The Broad Institute Genome Sequencing Center for Infectious Disease"/>
            <person name="Wu L."/>
            <person name="Ma J."/>
        </authorList>
    </citation>
    <scope>NUCLEOTIDE SEQUENCE [LARGE SCALE GENOMIC DNA]</scope>
    <source>
        <strain evidence="2 3">CGMCC 1.12563</strain>
    </source>
</reference>
<evidence type="ECO:0000313" key="3">
    <source>
        <dbReference type="Proteomes" id="UP001597187"/>
    </source>
</evidence>
<sequence>METVTSADGTTIAYERTGRGPPLVLVHGSAGDHTRWELFGVRERLAEEHTVYAVDRRGRGESGDAPEYAIEREFEDVAAVVDAIDEPAAVLGHSYGATCAMEAALRTDAVDRLVLYEPDLVVDDLLDDLESRGVLADLKTRLDAGDDEGALVRFLADVAELDPAEVDALRAAPNWPDRVAAAHTLYRETVAPREYTFDPTRFESLTTPTLLLTGSESPAYLRASTDLARDSLPNCRVVVFEGHGHVAMNTAPERFVEAVLTFCRE</sequence>
<dbReference type="PANTHER" id="PTHR43194">
    <property type="entry name" value="HYDROLASE ALPHA/BETA FOLD FAMILY"/>
    <property type="match status" value="1"/>
</dbReference>
<name>A0ABD6ATC9_9EURY</name>
<proteinExistence type="predicted"/>
<organism evidence="2 3">
    <name type="scientific">Halomarina rubra</name>
    <dbReference type="NCBI Taxonomy" id="2071873"/>
    <lineage>
        <taxon>Archaea</taxon>
        <taxon>Methanobacteriati</taxon>
        <taxon>Methanobacteriota</taxon>
        <taxon>Stenosarchaea group</taxon>
        <taxon>Halobacteria</taxon>
        <taxon>Halobacteriales</taxon>
        <taxon>Natronomonadaceae</taxon>
        <taxon>Halomarina</taxon>
    </lineage>
</organism>
<evidence type="ECO:0000313" key="2">
    <source>
        <dbReference type="EMBL" id="MFD1512859.1"/>
    </source>
</evidence>
<dbReference type="Pfam" id="PF12697">
    <property type="entry name" value="Abhydrolase_6"/>
    <property type="match status" value="1"/>
</dbReference>